<name>A0ABR3UKB1_9PLEO</name>
<gene>
    <name evidence="1" type="ORF">ACET3X_006278</name>
</gene>
<evidence type="ECO:0000313" key="2">
    <source>
        <dbReference type="Proteomes" id="UP001578633"/>
    </source>
</evidence>
<protein>
    <recommendedName>
        <fullName evidence="3">F-box domain-containing protein</fullName>
    </recommendedName>
</protein>
<dbReference type="Proteomes" id="UP001578633">
    <property type="component" value="Chromosome 5"/>
</dbReference>
<evidence type="ECO:0008006" key="3">
    <source>
        <dbReference type="Google" id="ProtNLM"/>
    </source>
</evidence>
<dbReference type="RefSeq" id="XP_069306638.1">
    <property type="nucleotide sequence ID" value="XM_069452472.1"/>
</dbReference>
<keyword evidence="2" id="KW-1185">Reference proteome</keyword>
<evidence type="ECO:0000313" key="1">
    <source>
        <dbReference type="EMBL" id="KAL1796054.1"/>
    </source>
</evidence>
<accession>A0ABR3UKB1</accession>
<proteinExistence type="predicted"/>
<reference evidence="1 2" key="1">
    <citation type="submission" date="2024-09" db="EMBL/GenBank/DDBJ databases">
        <title>T2T genomes of carrot and Alternaria dauci and their utility for understanding host-pathogen interaction during carrot leaf blight disease.</title>
        <authorList>
            <person name="Liu W."/>
            <person name="Xu S."/>
            <person name="Ou C."/>
            <person name="Liu X."/>
            <person name="Zhuang F."/>
            <person name="Deng X.W."/>
        </authorList>
    </citation>
    <scope>NUCLEOTIDE SEQUENCE [LARGE SCALE GENOMIC DNA]</scope>
    <source>
        <strain evidence="1 2">A2016</strain>
    </source>
</reference>
<comment type="caution">
    <text evidence="1">The sequence shown here is derived from an EMBL/GenBank/DDBJ whole genome shotgun (WGS) entry which is preliminary data.</text>
</comment>
<organism evidence="1 2">
    <name type="scientific">Alternaria dauci</name>
    <dbReference type="NCBI Taxonomy" id="48095"/>
    <lineage>
        <taxon>Eukaryota</taxon>
        <taxon>Fungi</taxon>
        <taxon>Dikarya</taxon>
        <taxon>Ascomycota</taxon>
        <taxon>Pezizomycotina</taxon>
        <taxon>Dothideomycetes</taxon>
        <taxon>Pleosporomycetidae</taxon>
        <taxon>Pleosporales</taxon>
        <taxon>Pleosporineae</taxon>
        <taxon>Pleosporaceae</taxon>
        <taxon>Alternaria</taxon>
        <taxon>Alternaria sect. Porri</taxon>
    </lineage>
</organism>
<sequence length="176" mass="20479">MASVLGACTKLEKLAIDMPFLDVDHLPQLEDGFRRDVNFAAILTVISAIPTLRALRILNIVEVDLDDDDFEKRFPSSLHLALRKIPMQKLANHILRFMTRQGSDLKVLSFKHSYLDMKWEIEEKFRDGKGRQWPEYHYCRGRTTDITGTNDVMIAHRSKDIVLEYPDLTRFFGHVF</sequence>
<dbReference type="GeneID" id="96086600"/>
<dbReference type="EMBL" id="JBHGVX010000005">
    <property type="protein sequence ID" value="KAL1796054.1"/>
    <property type="molecule type" value="Genomic_DNA"/>
</dbReference>